<dbReference type="InterPro" id="IPR008998">
    <property type="entry name" value="Agglutinin"/>
</dbReference>
<evidence type="ECO:0000313" key="2">
    <source>
        <dbReference type="EMBL" id="KAI3958110.1"/>
    </source>
</evidence>
<accession>A0AAD4TIK6</accession>
<dbReference type="Pfam" id="PF03318">
    <property type="entry name" value="ETX_MTX2"/>
    <property type="match status" value="1"/>
</dbReference>
<protein>
    <recommendedName>
        <fullName evidence="1">Agglutinin domain-containing protein</fullName>
    </recommendedName>
</protein>
<dbReference type="EMBL" id="JAJJMB010001184">
    <property type="protein sequence ID" value="KAI3958110.1"/>
    <property type="molecule type" value="Genomic_DNA"/>
</dbReference>
<dbReference type="Gene3D" id="2.80.10.50">
    <property type="match status" value="2"/>
</dbReference>
<dbReference type="CDD" id="cd20216">
    <property type="entry name" value="PFM_HFR-2-like"/>
    <property type="match status" value="1"/>
</dbReference>
<proteinExistence type="predicted"/>
<reference evidence="2" key="1">
    <citation type="submission" date="2022-04" db="EMBL/GenBank/DDBJ databases">
        <title>A functionally conserved STORR gene fusion in Papaver species that diverged 16.8 million years ago.</title>
        <authorList>
            <person name="Catania T."/>
        </authorList>
    </citation>
    <scope>NUCLEOTIDE SEQUENCE</scope>
    <source>
        <strain evidence="2">S-188037</strain>
    </source>
</reference>
<sequence length="481" mass="54828">MEAQEVGKRISLRDNENVHLLPKYVIFQSNINNLYLHSDAKNPDVPNALRFAGDYSFGLETRYEVVPDSKETGLIHILSLRNNMYWEISEAHDKKWITATAKTPEEKQCTLFEPVFVGFNNKHAVKLRHVNTGLYVRMFNGSDHYDGCLYLDPVLQDSEAWTFINWKTVVVLPDLVRIKGDNGNHLKAFGGDGYMDYNNKPDNTSLFDFQVHPSRDGGVRLRSTYYDKYWTDMDDSYWVLLKEASTTVHETNTVFLPTIVSGNHIVMRCLRNGYFCKRLSDKHKTSCVATVHSYPDEWSIMEIEEPLISREIYNIRYHYTDARRYDEKTVALIDDDSSNDSKATELKTELNLKTKVTNTATWTNNVGFKVGVEIKFEAGLPVVGKSEIGVSTEFTASRTWGVTEEKEVEVGKVVSVTVPPKTRLKGSLMATRCSFDIPFSYTQHDVLKDGTPRVTEKDDGVLTGHNGYGYKHKLVELPLGE</sequence>
<name>A0AAD4TIK6_9MAGN</name>
<comment type="caution">
    <text evidence="2">The sequence shown here is derived from an EMBL/GenBank/DDBJ whole genome shotgun (WGS) entry which is preliminary data.</text>
</comment>
<dbReference type="SUPFAM" id="SSF50382">
    <property type="entry name" value="Agglutinin"/>
    <property type="match status" value="2"/>
</dbReference>
<evidence type="ECO:0000259" key="1">
    <source>
        <dbReference type="SMART" id="SM00791"/>
    </source>
</evidence>
<dbReference type="InterPro" id="IPR036242">
    <property type="entry name" value="Agglutinin_dom_sf"/>
</dbReference>
<dbReference type="SUPFAM" id="SSF56973">
    <property type="entry name" value="Aerolisin/ETX pore-forming domain"/>
    <property type="match status" value="1"/>
</dbReference>
<dbReference type="PANTHER" id="PTHR39244:SF5">
    <property type="entry name" value="NATTERIN-3-LIKE"/>
    <property type="match status" value="1"/>
</dbReference>
<dbReference type="InterPro" id="IPR053237">
    <property type="entry name" value="Natterin_C"/>
</dbReference>
<gene>
    <name evidence="2" type="ORF">MKW98_020752</name>
</gene>
<dbReference type="Pfam" id="PF07468">
    <property type="entry name" value="Agglutinin"/>
    <property type="match status" value="1"/>
</dbReference>
<dbReference type="PANTHER" id="PTHR39244">
    <property type="entry name" value="NATTERIN-4"/>
    <property type="match status" value="1"/>
</dbReference>
<dbReference type="Gene3D" id="2.170.15.10">
    <property type="entry name" value="Proaerolysin, chain A, domain 3"/>
    <property type="match status" value="1"/>
</dbReference>
<feature type="domain" description="Agglutinin" evidence="1">
    <location>
        <begin position="170"/>
        <end position="305"/>
    </location>
</feature>
<keyword evidence="3" id="KW-1185">Reference proteome</keyword>
<feature type="domain" description="Agglutinin" evidence="1">
    <location>
        <begin position="19"/>
        <end position="166"/>
    </location>
</feature>
<evidence type="ECO:0000313" key="3">
    <source>
        <dbReference type="Proteomes" id="UP001202328"/>
    </source>
</evidence>
<dbReference type="InterPro" id="IPR004991">
    <property type="entry name" value="Aerolysin-like"/>
</dbReference>
<dbReference type="AlphaFoldDB" id="A0AAD4TIK6"/>
<organism evidence="2 3">
    <name type="scientific">Papaver atlanticum</name>
    <dbReference type="NCBI Taxonomy" id="357466"/>
    <lineage>
        <taxon>Eukaryota</taxon>
        <taxon>Viridiplantae</taxon>
        <taxon>Streptophyta</taxon>
        <taxon>Embryophyta</taxon>
        <taxon>Tracheophyta</taxon>
        <taxon>Spermatophyta</taxon>
        <taxon>Magnoliopsida</taxon>
        <taxon>Ranunculales</taxon>
        <taxon>Papaveraceae</taxon>
        <taxon>Papaveroideae</taxon>
        <taxon>Papaver</taxon>
    </lineage>
</organism>
<dbReference type="Proteomes" id="UP001202328">
    <property type="component" value="Unassembled WGS sequence"/>
</dbReference>
<dbReference type="SMART" id="SM00791">
    <property type="entry name" value="Agglutinin"/>
    <property type="match status" value="2"/>
</dbReference>